<protein>
    <recommendedName>
        <fullName evidence="3">RxLR effector protein</fullName>
    </recommendedName>
</protein>
<comment type="caution">
    <text evidence="1">The sequence shown here is derived from an EMBL/GenBank/DDBJ whole genome shotgun (WGS) entry which is preliminary data.</text>
</comment>
<organism evidence="1 2">
    <name type="scientific">Phytophthora pseudosyringae</name>
    <dbReference type="NCBI Taxonomy" id="221518"/>
    <lineage>
        <taxon>Eukaryota</taxon>
        <taxon>Sar</taxon>
        <taxon>Stramenopiles</taxon>
        <taxon>Oomycota</taxon>
        <taxon>Peronosporomycetes</taxon>
        <taxon>Peronosporales</taxon>
        <taxon>Peronosporaceae</taxon>
        <taxon>Phytophthora</taxon>
    </lineage>
</organism>
<name>A0A8T1VKG3_9STRA</name>
<dbReference type="AlphaFoldDB" id="A0A8T1VKG3"/>
<dbReference type="EMBL" id="JAGDFM010000232">
    <property type="protein sequence ID" value="KAG7381775.1"/>
    <property type="molecule type" value="Genomic_DNA"/>
</dbReference>
<proteinExistence type="predicted"/>
<evidence type="ECO:0000313" key="1">
    <source>
        <dbReference type="EMBL" id="KAG7381775.1"/>
    </source>
</evidence>
<dbReference type="Proteomes" id="UP000694044">
    <property type="component" value="Unassembled WGS sequence"/>
</dbReference>
<reference evidence="1" key="1">
    <citation type="submission" date="2021-02" db="EMBL/GenBank/DDBJ databases">
        <authorList>
            <person name="Palmer J.M."/>
        </authorList>
    </citation>
    <scope>NUCLEOTIDE SEQUENCE</scope>
    <source>
        <strain evidence="1">SCRP734</strain>
    </source>
</reference>
<sequence length="123" mass="13710">MSHSPIGGRFRRGYLRQTETQPFPDLSLEFASSEHKLCDSMRLSYVVLATVVALAASTEAVATADIEGHRFLRVHKHANAAATEERGLPMAARIKEKIFKLQMKMAMPGIKKILEGVLKDLFK</sequence>
<keyword evidence="2" id="KW-1185">Reference proteome</keyword>
<evidence type="ECO:0008006" key="3">
    <source>
        <dbReference type="Google" id="ProtNLM"/>
    </source>
</evidence>
<gene>
    <name evidence="1" type="ORF">PHYPSEUDO_005657</name>
</gene>
<evidence type="ECO:0000313" key="2">
    <source>
        <dbReference type="Proteomes" id="UP000694044"/>
    </source>
</evidence>
<accession>A0A8T1VKG3</accession>
<dbReference type="OrthoDB" id="128838at2759"/>